<gene>
    <name evidence="3" type="ORF">ORQ98_24000</name>
</gene>
<organism evidence="3 4">
    <name type="scientific">Spartinivicinus poritis</name>
    <dbReference type="NCBI Taxonomy" id="2994640"/>
    <lineage>
        <taxon>Bacteria</taxon>
        <taxon>Pseudomonadati</taxon>
        <taxon>Pseudomonadota</taxon>
        <taxon>Gammaproteobacteria</taxon>
        <taxon>Oceanospirillales</taxon>
        <taxon>Zooshikellaceae</taxon>
        <taxon>Spartinivicinus</taxon>
    </lineage>
</organism>
<keyword evidence="4" id="KW-1185">Reference proteome</keyword>
<comment type="caution">
    <text evidence="3">The sequence shown here is derived from an EMBL/GenBank/DDBJ whole genome shotgun (WGS) entry which is preliminary data.</text>
</comment>
<dbReference type="EMBL" id="JAPMOU010000049">
    <property type="protein sequence ID" value="MDE1465031.1"/>
    <property type="molecule type" value="Genomic_DNA"/>
</dbReference>
<evidence type="ECO:0000256" key="2">
    <source>
        <dbReference type="ARBA" id="ARBA00022581"/>
    </source>
</evidence>
<sequence length="382" mass="41416">MATLTISELKKKFKSGNVPTEDHFAQLIELANTGSPLANAHAGLKGLSLDEQNRLQVSFKHGLALENNQLQLQLSKHSGLTLNKTGLSVNVGSGLSLNQDNQLTLKVNTSPGLEYDSKKSKLSLNIEQLLEASTIQKGLPTSDDKNKLDAIKLTSTSQQIQAKSLCLGNGFKPNQQALCLKLTEQSGLSLNSQGLAINTGPGLKINESNGVSVHIKTSKELSYDQKKGVLTVQVDQFPEANTKHKGLLSVKDKIKLDYIKFNAKTNLVSAESLCIGKGIKQDKQALSVHLANQSGLQDNSGLSIQLDPDAPLAINEQGCLTVDIGKLKSILMDFDNYEKNSNGLETKTVAALNKEQYNKNSPTLFRRLVNFINNQCLAINKT</sequence>
<name>A0ABT5UGB1_9GAMM</name>
<evidence type="ECO:0000256" key="1">
    <source>
        <dbReference type="ARBA" id="ARBA00004328"/>
    </source>
</evidence>
<proteinExistence type="predicted"/>
<evidence type="ECO:0000313" key="4">
    <source>
        <dbReference type="Proteomes" id="UP001528823"/>
    </source>
</evidence>
<comment type="subcellular location">
    <subcellularLocation>
        <location evidence="1">Virion</location>
    </subcellularLocation>
</comment>
<protein>
    <submittedName>
        <fullName evidence="3">Uncharacterized protein</fullName>
    </submittedName>
</protein>
<dbReference type="Proteomes" id="UP001528823">
    <property type="component" value="Unassembled WGS sequence"/>
</dbReference>
<keyword evidence="2" id="KW-0945">Host-virus interaction</keyword>
<evidence type="ECO:0000313" key="3">
    <source>
        <dbReference type="EMBL" id="MDE1465031.1"/>
    </source>
</evidence>
<dbReference type="InterPro" id="IPR009013">
    <property type="entry name" value="Attachment_protein_shaft_sf"/>
</dbReference>
<reference evidence="3 4" key="1">
    <citation type="submission" date="2022-11" db="EMBL/GenBank/DDBJ databases">
        <title>Spartinivicinus poritis sp. nov., isolated from scleractinian coral Porites lutea.</title>
        <authorList>
            <person name="Zhang G."/>
            <person name="Cai L."/>
            <person name="Wei Q."/>
        </authorList>
    </citation>
    <scope>NUCLEOTIDE SEQUENCE [LARGE SCALE GENOMIC DNA]</scope>
    <source>
        <strain evidence="3 4">A2-2</strain>
    </source>
</reference>
<dbReference type="RefSeq" id="WP_274691341.1">
    <property type="nucleotide sequence ID" value="NZ_JAPMOU010000049.1"/>
</dbReference>
<dbReference type="Gene3D" id="2.10.25.20">
    <property type="entry name" value="reovirus attachment protein sigma1, domain 1"/>
    <property type="match status" value="1"/>
</dbReference>
<accession>A0ABT5UGB1</accession>
<dbReference type="SUPFAM" id="SSF51225">
    <property type="entry name" value="Fibre shaft of virus attachment proteins"/>
    <property type="match status" value="1"/>
</dbReference>